<dbReference type="SUPFAM" id="SSF117892">
    <property type="entry name" value="Band 7/SPFH domain"/>
    <property type="match status" value="1"/>
</dbReference>
<organism evidence="3 4">
    <name type="scientific">Schaalia odontolytica</name>
    <dbReference type="NCBI Taxonomy" id="1660"/>
    <lineage>
        <taxon>Bacteria</taxon>
        <taxon>Bacillati</taxon>
        <taxon>Actinomycetota</taxon>
        <taxon>Actinomycetes</taxon>
        <taxon>Actinomycetales</taxon>
        <taxon>Actinomycetaceae</taxon>
        <taxon>Schaalia</taxon>
    </lineage>
</organism>
<dbReference type="InterPro" id="IPR036013">
    <property type="entry name" value="Band_7/SPFH_dom_sf"/>
</dbReference>
<dbReference type="AlphaFoldDB" id="A0A0V8RXY7"/>
<dbReference type="InterPro" id="IPR001107">
    <property type="entry name" value="Band_7"/>
</dbReference>
<proteinExistence type="predicted"/>
<evidence type="ECO:0000313" key="4">
    <source>
        <dbReference type="Proteomes" id="UP000054686"/>
    </source>
</evidence>
<accession>A0A0V8RXY7</accession>
<evidence type="ECO:0000313" key="3">
    <source>
        <dbReference type="EMBL" id="KSW12900.1"/>
    </source>
</evidence>
<evidence type="ECO:0000259" key="2">
    <source>
        <dbReference type="Pfam" id="PF01145"/>
    </source>
</evidence>
<gene>
    <name evidence="3" type="ORF">APY09_00610</name>
</gene>
<dbReference type="Gene3D" id="3.30.479.30">
    <property type="entry name" value="Band 7 domain"/>
    <property type="match status" value="1"/>
</dbReference>
<feature type="coiled-coil region" evidence="1">
    <location>
        <begin position="186"/>
        <end position="269"/>
    </location>
</feature>
<dbReference type="EMBL" id="LLVT01000001">
    <property type="protein sequence ID" value="KSW12900.1"/>
    <property type="molecule type" value="Genomic_DNA"/>
</dbReference>
<reference evidence="3 4" key="1">
    <citation type="submission" date="2015-10" db="EMBL/GenBank/DDBJ databases">
        <title>Draft Genome of Actinomyces odontolyticus subsp. actinosynbacter strain XH001.</title>
        <authorList>
            <person name="Mclean J.S."/>
            <person name="He X."/>
        </authorList>
    </citation>
    <scope>NUCLEOTIDE SEQUENCE [LARGE SCALE GENOMIC DNA]</scope>
    <source>
        <strain evidence="3 4">XH001</strain>
    </source>
</reference>
<comment type="caution">
    <text evidence="3">The sequence shown here is derived from an EMBL/GenBank/DDBJ whole genome shotgun (WGS) entry which is preliminary data.</text>
</comment>
<protein>
    <recommendedName>
        <fullName evidence="2">Band 7 domain-containing protein</fullName>
    </recommendedName>
</protein>
<keyword evidence="1" id="KW-0175">Coiled coil</keyword>
<sequence>MGTLRHHPFLIRYQGGAGDHVVQIRAGRTIRSGVGQSFWLRAGRCALAEVPTANRAHSFLVQATTADQQNINAQVAITYHIEDAEAAAAHYDFGLYPREVGADAQGLWQIDETVTRIAFSALASAIGEMTLSDAISGSLEKVGHVLTQAFADDHQLRATGVAVVDARLLSLRPDEGVESSLRAPLLEQLQAEADRALYERRALAVERESQISANEMQSKLDLARKRADLVDQEGHNARREAEEKAAADAIEVEAEARRITEKAKAYEVDWNTAGRARIANDAAYIQALAQAGPEVARALALKEMAKNMPSFGNITITADVLSDLVAAFTGSSKAGQ</sequence>
<dbReference type="RefSeq" id="WP_060565726.1">
    <property type="nucleotide sequence ID" value="NZ_CP040006.1"/>
</dbReference>
<dbReference type="Proteomes" id="UP000054686">
    <property type="component" value="Unassembled WGS sequence"/>
</dbReference>
<dbReference type="Pfam" id="PF01145">
    <property type="entry name" value="Band_7"/>
    <property type="match status" value="1"/>
</dbReference>
<feature type="domain" description="Band 7" evidence="2">
    <location>
        <begin position="48"/>
        <end position="199"/>
    </location>
</feature>
<evidence type="ECO:0000256" key="1">
    <source>
        <dbReference type="SAM" id="Coils"/>
    </source>
</evidence>
<name>A0A0V8RXY7_9ACTO</name>
<dbReference type="OrthoDB" id="3469168at2"/>